<name>A0AAN8H1Y5_9TELE</name>
<dbReference type="Proteomes" id="UP001335648">
    <property type="component" value="Unassembled WGS sequence"/>
</dbReference>
<feature type="region of interest" description="Disordered" evidence="1">
    <location>
        <begin position="1"/>
        <end position="52"/>
    </location>
</feature>
<feature type="compositionally biased region" description="Low complexity" evidence="1">
    <location>
        <begin position="1"/>
        <end position="14"/>
    </location>
</feature>
<dbReference type="EMBL" id="JAULUE010002052">
    <property type="protein sequence ID" value="KAK5899556.1"/>
    <property type="molecule type" value="Genomic_DNA"/>
</dbReference>
<dbReference type="AlphaFoldDB" id="A0AAN8H1Y5"/>
<organism evidence="2 3">
    <name type="scientific">Champsocephalus esox</name>
    <name type="common">pike icefish</name>
    <dbReference type="NCBI Taxonomy" id="159716"/>
    <lineage>
        <taxon>Eukaryota</taxon>
        <taxon>Metazoa</taxon>
        <taxon>Chordata</taxon>
        <taxon>Craniata</taxon>
        <taxon>Vertebrata</taxon>
        <taxon>Euteleostomi</taxon>
        <taxon>Actinopterygii</taxon>
        <taxon>Neopterygii</taxon>
        <taxon>Teleostei</taxon>
        <taxon>Neoteleostei</taxon>
        <taxon>Acanthomorphata</taxon>
        <taxon>Eupercaria</taxon>
        <taxon>Perciformes</taxon>
        <taxon>Notothenioidei</taxon>
        <taxon>Channichthyidae</taxon>
        <taxon>Champsocephalus</taxon>
    </lineage>
</organism>
<reference evidence="2 3" key="1">
    <citation type="journal article" date="2023" name="Mol. Biol. Evol.">
        <title>Genomics of Secondarily Temperate Adaptation in the Only Non-Antarctic Icefish.</title>
        <authorList>
            <person name="Rivera-Colon A.G."/>
            <person name="Rayamajhi N."/>
            <person name="Minhas B.F."/>
            <person name="Madrigal G."/>
            <person name="Bilyk K.T."/>
            <person name="Yoon V."/>
            <person name="Hune M."/>
            <person name="Gregory S."/>
            <person name="Cheng C.H.C."/>
            <person name="Catchen J.M."/>
        </authorList>
    </citation>
    <scope>NUCLEOTIDE SEQUENCE [LARGE SCALE GENOMIC DNA]</scope>
    <source>
        <strain evidence="2">JC2023a</strain>
    </source>
</reference>
<proteinExistence type="predicted"/>
<feature type="compositionally biased region" description="Pro residues" evidence="1">
    <location>
        <begin position="15"/>
        <end position="32"/>
    </location>
</feature>
<evidence type="ECO:0000313" key="3">
    <source>
        <dbReference type="Proteomes" id="UP001335648"/>
    </source>
</evidence>
<evidence type="ECO:0000313" key="2">
    <source>
        <dbReference type="EMBL" id="KAK5899556.1"/>
    </source>
</evidence>
<keyword evidence="3" id="KW-1185">Reference proteome</keyword>
<comment type="caution">
    <text evidence="2">The sequence shown here is derived from an EMBL/GenBank/DDBJ whole genome shotgun (WGS) entry which is preliminary data.</text>
</comment>
<protein>
    <submittedName>
        <fullName evidence="2">Uncharacterized protein</fullName>
    </submittedName>
</protein>
<feature type="region of interest" description="Disordered" evidence="1">
    <location>
        <begin position="65"/>
        <end position="85"/>
    </location>
</feature>
<accession>A0AAN8H1Y5</accession>
<sequence>MPISSTPPSTTGPSSIPPSYCPTPDPTLPSPAGPVAKKEDEKGNRFPPRWGAVTVDPSAQLRALYSGQRCPAGPYPTPRGRRPLK</sequence>
<gene>
    <name evidence="2" type="ORF">CesoFtcFv8_009020</name>
</gene>
<evidence type="ECO:0000256" key="1">
    <source>
        <dbReference type="SAM" id="MobiDB-lite"/>
    </source>
</evidence>